<feature type="transmembrane region" description="Helical" evidence="16">
    <location>
        <begin position="84"/>
        <end position="104"/>
    </location>
</feature>
<comment type="similarity">
    <text evidence="14 16">Belongs to the SEDS family. FtsW subfamily.</text>
</comment>
<dbReference type="GO" id="GO:0032153">
    <property type="term" value="C:cell division site"/>
    <property type="evidence" value="ECO:0007669"/>
    <property type="project" value="UniProtKB-UniRule"/>
</dbReference>
<feature type="transmembrane region" description="Helical" evidence="16">
    <location>
        <begin position="197"/>
        <end position="218"/>
    </location>
</feature>
<dbReference type="Pfam" id="PF01098">
    <property type="entry name" value="FTSW_RODA_SPOVE"/>
    <property type="match status" value="1"/>
</dbReference>
<keyword evidence="6 16" id="KW-0808">Transferase</keyword>
<dbReference type="GO" id="GO:0009252">
    <property type="term" value="P:peptidoglycan biosynthetic process"/>
    <property type="evidence" value="ECO:0007669"/>
    <property type="project" value="UniProtKB-UniRule"/>
</dbReference>
<dbReference type="NCBIfam" id="TIGR02614">
    <property type="entry name" value="ftsW"/>
    <property type="match status" value="1"/>
</dbReference>
<evidence type="ECO:0000256" key="14">
    <source>
        <dbReference type="ARBA" id="ARBA00038053"/>
    </source>
</evidence>
<evidence type="ECO:0000256" key="9">
    <source>
        <dbReference type="ARBA" id="ARBA00022984"/>
    </source>
</evidence>
<dbReference type="GO" id="GO:0008955">
    <property type="term" value="F:peptidoglycan glycosyltransferase activity"/>
    <property type="evidence" value="ECO:0007669"/>
    <property type="project" value="UniProtKB-UniRule"/>
</dbReference>
<keyword evidence="18" id="KW-1185">Reference proteome</keyword>
<evidence type="ECO:0000256" key="12">
    <source>
        <dbReference type="ARBA" id="ARBA00023306"/>
    </source>
</evidence>
<dbReference type="HAMAP" id="MF_00913">
    <property type="entry name" value="PGT_FtsW_proteobact"/>
    <property type="match status" value="1"/>
</dbReference>
<keyword evidence="16" id="KW-0997">Cell inner membrane</keyword>
<comment type="caution">
    <text evidence="17">The sequence shown here is derived from an EMBL/GenBank/DDBJ whole genome shotgun (WGS) entry which is preliminary data.</text>
</comment>
<evidence type="ECO:0000256" key="4">
    <source>
        <dbReference type="ARBA" id="ARBA00022618"/>
    </source>
</evidence>
<evidence type="ECO:0000256" key="13">
    <source>
        <dbReference type="ARBA" id="ARBA00023316"/>
    </source>
</evidence>
<keyword evidence="11 16" id="KW-0472">Membrane</keyword>
<evidence type="ECO:0000256" key="1">
    <source>
        <dbReference type="ARBA" id="ARBA00004651"/>
    </source>
</evidence>
<comment type="catalytic activity">
    <reaction evidence="15 16">
        <text>[GlcNAc-(1-&gt;4)-Mur2Ac(oyl-L-Ala-gamma-D-Glu-L-Lys-D-Ala-D-Ala)](n)-di-trans,octa-cis-undecaprenyl diphosphate + beta-D-GlcNAc-(1-&gt;4)-Mur2Ac(oyl-L-Ala-gamma-D-Glu-L-Lys-D-Ala-D-Ala)-di-trans,octa-cis-undecaprenyl diphosphate = [GlcNAc-(1-&gt;4)-Mur2Ac(oyl-L-Ala-gamma-D-Glu-L-Lys-D-Ala-D-Ala)](n+1)-di-trans,octa-cis-undecaprenyl diphosphate + di-trans,octa-cis-undecaprenyl diphosphate + H(+)</text>
        <dbReference type="Rhea" id="RHEA:23708"/>
        <dbReference type="Rhea" id="RHEA-COMP:9602"/>
        <dbReference type="Rhea" id="RHEA-COMP:9603"/>
        <dbReference type="ChEBI" id="CHEBI:15378"/>
        <dbReference type="ChEBI" id="CHEBI:58405"/>
        <dbReference type="ChEBI" id="CHEBI:60033"/>
        <dbReference type="ChEBI" id="CHEBI:78435"/>
        <dbReference type="EC" id="2.4.99.28"/>
    </reaction>
</comment>
<evidence type="ECO:0000256" key="16">
    <source>
        <dbReference type="HAMAP-Rule" id="MF_00913"/>
    </source>
</evidence>
<feature type="transmembrane region" description="Helical" evidence="16">
    <location>
        <begin position="174"/>
        <end position="190"/>
    </location>
</feature>
<keyword evidence="3 16" id="KW-1003">Cell membrane</keyword>
<evidence type="ECO:0000256" key="2">
    <source>
        <dbReference type="ARBA" id="ARBA00004752"/>
    </source>
</evidence>
<keyword evidence="9 16" id="KW-0573">Peptidoglycan synthesis</keyword>
<dbReference type="EC" id="2.4.99.28" evidence="16"/>
<dbReference type="PANTHER" id="PTHR30474">
    <property type="entry name" value="CELL CYCLE PROTEIN"/>
    <property type="match status" value="1"/>
</dbReference>
<evidence type="ECO:0000256" key="10">
    <source>
        <dbReference type="ARBA" id="ARBA00022989"/>
    </source>
</evidence>
<reference evidence="17 18" key="1">
    <citation type="submission" date="2020-08" db="EMBL/GenBank/DDBJ databases">
        <title>Genome sequencing of Purple Non-Sulfur Bacteria from various extreme environments.</title>
        <authorList>
            <person name="Mayer M."/>
        </authorList>
    </citation>
    <scope>NUCLEOTIDE SEQUENCE [LARGE SCALE GENOMIC DNA]</scope>
    <source>
        <strain evidence="17 18">2761</strain>
    </source>
</reference>
<keyword evidence="12 16" id="KW-0131">Cell cycle</keyword>
<name>A0A840GL11_RHOTE</name>
<evidence type="ECO:0000256" key="5">
    <source>
        <dbReference type="ARBA" id="ARBA00022676"/>
    </source>
</evidence>
<feature type="transmembrane region" description="Helical" evidence="16">
    <location>
        <begin position="152"/>
        <end position="168"/>
    </location>
</feature>
<dbReference type="UniPathway" id="UPA00219"/>
<dbReference type="PANTHER" id="PTHR30474:SF2">
    <property type="entry name" value="PEPTIDOGLYCAN GLYCOSYLTRANSFERASE FTSW-RELATED"/>
    <property type="match status" value="1"/>
</dbReference>
<dbReference type="OrthoDB" id="9768187at2"/>
<evidence type="ECO:0000256" key="8">
    <source>
        <dbReference type="ARBA" id="ARBA00022960"/>
    </source>
</evidence>
<accession>A0A840GL11</accession>
<dbReference type="Proteomes" id="UP000587070">
    <property type="component" value="Unassembled WGS sequence"/>
</dbReference>
<dbReference type="RefSeq" id="WP_153117719.1">
    <property type="nucleotide sequence ID" value="NZ_JACIGE010000014.1"/>
</dbReference>
<evidence type="ECO:0000256" key="11">
    <source>
        <dbReference type="ARBA" id="ARBA00023136"/>
    </source>
</evidence>
<evidence type="ECO:0000256" key="7">
    <source>
        <dbReference type="ARBA" id="ARBA00022692"/>
    </source>
</evidence>
<dbReference type="InterPro" id="IPR001182">
    <property type="entry name" value="FtsW/RodA"/>
</dbReference>
<comment type="function">
    <text evidence="16">Peptidoglycan polymerase that is essential for cell division.</text>
</comment>
<dbReference type="GO" id="GO:0008360">
    <property type="term" value="P:regulation of cell shape"/>
    <property type="evidence" value="ECO:0007669"/>
    <property type="project" value="UniProtKB-KW"/>
</dbReference>
<dbReference type="GO" id="GO:0043093">
    <property type="term" value="P:FtsZ-dependent cytokinesis"/>
    <property type="evidence" value="ECO:0007669"/>
    <property type="project" value="UniProtKB-UniRule"/>
</dbReference>
<protein>
    <recommendedName>
        <fullName evidence="16">Probable peptidoglycan glycosyltransferase FtsW</fullName>
        <shortName evidence="16">PGT</shortName>
        <ecNumber evidence="16">2.4.99.28</ecNumber>
    </recommendedName>
    <alternativeName>
        <fullName evidence="16">Cell division protein FtsW</fullName>
    </alternativeName>
    <alternativeName>
        <fullName evidence="16">Cell wall polymerase</fullName>
    </alternativeName>
    <alternativeName>
        <fullName evidence="16">Peptidoglycan polymerase</fullName>
        <shortName evidence="16">PG polymerase</shortName>
    </alternativeName>
</protein>
<evidence type="ECO:0000313" key="18">
    <source>
        <dbReference type="Proteomes" id="UP000587070"/>
    </source>
</evidence>
<keyword evidence="7 16" id="KW-0812">Transmembrane</keyword>
<evidence type="ECO:0000256" key="15">
    <source>
        <dbReference type="ARBA" id="ARBA00049902"/>
    </source>
</evidence>
<dbReference type="GO" id="GO:0005886">
    <property type="term" value="C:plasma membrane"/>
    <property type="evidence" value="ECO:0007669"/>
    <property type="project" value="UniProtKB-SubCell"/>
</dbReference>
<organism evidence="17 18">
    <name type="scientific">Rhodocyclus tenuis</name>
    <name type="common">Rhodospirillum tenue</name>
    <dbReference type="NCBI Taxonomy" id="1066"/>
    <lineage>
        <taxon>Bacteria</taxon>
        <taxon>Pseudomonadati</taxon>
        <taxon>Pseudomonadota</taxon>
        <taxon>Betaproteobacteria</taxon>
        <taxon>Rhodocyclales</taxon>
        <taxon>Rhodocyclaceae</taxon>
        <taxon>Rhodocyclus</taxon>
    </lineage>
</organism>
<keyword evidence="5 16" id="KW-0328">Glycosyltransferase</keyword>
<keyword evidence="10 16" id="KW-1133">Transmembrane helix</keyword>
<evidence type="ECO:0000313" key="17">
    <source>
        <dbReference type="EMBL" id="MBB4248849.1"/>
    </source>
</evidence>
<gene>
    <name evidence="16" type="primary">ftsW</name>
    <name evidence="17" type="ORF">GGD90_003249</name>
</gene>
<feature type="transmembrane region" description="Helical" evidence="16">
    <location>
        <begin position="354"/>
        <end position="373"/>
    </location>
</feature>
<dbReference type="GO" id="GO:0015648">
    <property type="term" value="F:lipid-linked peptidoglycan transporter activity"/>
    <property type="evidence" value="ECO:0007669"/>
    <property type="project" value="TreeGrafter"/>
</dbReference>
<keyword evidence="8 16" id="KW-0133">Cell shape</keyword>
<dbReference type="InterPro" id="IPR013437">
    <property type="entry name" value="FtsW"/>
</dbReference>
<keyword evidence="13 16" id="KW-0961">Cell wall biogenesis/degradation</keyword>
<feature type="transmembrane region" description="Helical" evidence="16">
    <location>
        <begin position="54"/>
        <end position="78"/>
    </location>
</feature>
<evidence type="ECO:0000256" key="6">
    <source>
        <dbReference type="ARBA" id="ARBA00022679"/>
    </source>
</evidence>
<feature type="transmembrane region" description="Helical" evidence="16">
    <location>
        <begin position="20"/>
        <end position="42"/>
    </location>
</feature>
<feature type="transmembrane region" description="Helical" evidence="16">
    <location>
        <begin position="283"/>
        <end position="303"/>
    </location>
</feature>
<dbReference type="GO" id="GO:0071555">
    <property type="term" value="P:cell wall organization"/>
    <property type="evidence" value="ECO:0007669"/>
    <property type="project" value="UniProtKB-KW"/>
</dbReference>
<evidence type="ECO:0000256" key="3">
    <source>
        <dbReference type="ARBA" id="ARBA00022475"/>
    </source>
</evidence>
<comment type="pathway">
    <text evidence="2 16">Cell wall biogenesis; peptidoglycan biosynthesis.</text>
</comment>
<keyword evidence="4 16" id="KW-0132">Cell division</keyword>
<sequence>MLRTWDSPSRAPAEVDPALLWSALILLLAGLVMVYSSSIAIAEGNRFTAHQQSYFLVRHAVFLVIGLTAGIAAFQVPLKSWQEVAPWLFVAGFLLLALVLIPGVGRDVNGARRWLPLGVANLQPSELMKLFAVLYAADYTVRKMPHMADLKKAFLPMAAAMVAVGTLLLKEPDFGAFVVIIAIAIGILFLGGMRARLFAVLIVLLLVAFAIMIVVSPYRRDRIFGFMDPWSDAFGRGYQLSHALIAFGRGELFGVGLGASVEKLFYLPEAHTDFLLAVIAEELGFFGVVAVIALFALIVQRAFVIGRQAVMLDRLYPALVAQGIGLWIGVQGFINMGVNMGLLPTKGLTLPLMSFGGSGIVANCAALAILLRVDWENRQLMRGAKP</sequence>
<dbReference type="EMBL" id="JACIGE010000014">
    <property type="protein sequence ID" value="MBB4248849.1"/>
    <property type="molecule type" value="Genomic_DNA"/>
</dbReference>
<feature type="transmembrane region" description="Helical" evidence="16">
    <location>
        <begin position="315"/>
        <end position="334"/>
    </location>
</feature>
<comment type="subcellular location">
    <subcellularLocation>
        <location evidence="16">Cell inner membrane</location>
        <topology evidence="16">Multi-pass membrane protein</topology>
    </subcellularLocation>
    <subcellularLocation>
        <location evidence="1">Cell membrane</location>
        <topology evidence="1">Multi-pass membrane protein</topology>
    </subcellularLocation>
    <text evidence="16">Localizes to the division septum.</text>
</comment>
<dbReference type="AlphaFoldDB" id="A0A840GL11"/>
<proteinExistence type="inferred from homology"/>